<keyword evidence="3" id="KW-1185">Reference proteome</keyword>
<sequence>MRAFTGAFGLPEPRGDPFRAAPRPAATAAPAADRAAPPARDGASLARFFAARGRRVVDAMGVLWTEYRRPFYASLPFQRRVDLDPGALRHALRTRRIPAVRYLSVTQPGCPSGVYTLSPTGYGIGRVHPKRRRRVRRGLDATECRTLDPDELLALGLELNLDTLHRQRRFDPEFADAVGWRRFVAAVRTCPEVSIGGAFTRGRLSAYDVVCRDGDWLHLLHKMSRTADLATDAGVALDFWRLCRAAGDASLRGVETGFAPIVSGDTLHRYKTDLGFELIGCDLAIRFHPALEPILASRWTVGAARLLARLRPRSHGLERVANVLGGAQRSR</sequence>
<dbReference type="SUPFAM" id="SSF55729">
    <property type="entry name" value="Acyl-CoA N-acyltransferases (Nat)"/>
    <property type="match status" value="1"/>
</dbReference>
<proteinExistence type="predicted"/>
<feature type="region of interest" description="Disordered" evidence="1">
    <location>
        <begin position="11"/>
        <end position="38"/>
    </location>
</feature>
<dbReference type="RefSeq" id="WP_248359820.1">
    <property type="nucleotide sequence ID" value="NZ_AP025591.1"/>
</dbReference>
<dbReference type="InterPro" id="IPR016181">
    <property type="entry name" value="Acyl_CoA_acyltransferase"/>
</dbReference>
<accession>A0ABM7WS38</accession>
<name>A0ABM7WS38_9BACT</name>
<protein>
    <recommendedName>
        <fullName evidence="4">BioF2-like acetyltransferase domain-containing protein</fullName>
    </recommendedName>
</protein>
<gene>
    <name evidence="2" type="ORF">AMOR_12900</name>
</gene>
<dbReference type="Proteomes" id="UP001162891">
    <property type="component" value="Chromosome"/>
</dbReference>
<reference evidence="3" key="1">
    <citation type="journal article" date="2022" name="Int. J. Syst. Evol. Microbiol.">
        <title>Anaeromyxobacter oryzae sp. nov., Anaeromyxobacter diazotrophicus sp. nov. and Anaeromyxobacter paludicola sp. nov., isolated from paddy soils.</title>
        <authorList>
            <person name="Itoh H."/>
            <person name="Xu Z."/>
            <person name="Mise K."/>
            <person name="Masuda Y."/>
            <person name="Ushijima N."/>
            <person name="Hayakawa C."/>
            <person name="Shiratori Y."/>
            <person name="Senoo K."/>
        </authorList>
    </citation>
    <scope>NUCLEOTIDE SEQUENCE [LARGE SCALE GENOMIC DNA]</scope>
    <source>
        <strain evidence="3">Red232</strain>
    </source>
</reference>
<dbReference type="EMBL" id="AP025591">
    <property type="protein sequence ID" value="BDG02294.1"/>
    <property type="molecule type" value="Genomic_DNA"/>
</dbReference>
<evidence type="ECO:0000256" key="1">
    <source>
        <dbReference type="SAM" id="MobiDB-lite"/>
    </source>
</evidence>
<feature type="compositionally biased region" description="Low complexity" evidence="1">
    <location>
        <begin position="18"/>
        <end position="38"/>
    </location>
</feature>
<evidence type="ECO:0000313" key="3">
    <source>
        <dbReference type="Proteomes" id="UP001162891"/>
    </source>
</evidence>
<evidence type="ECO:0008006" key="4">
    <source>
        <dbReference type="Google" id="ProtNLM"/>
    </source>
</evidence>
<evidence type="ECO:0000313" key="2">
    <source>
        <dbReference type="EMBL" id="BDG02294.1"/>
    </source>
</evidence>
<organism evidence="2 3">
    <name type="scientific">Anaeromyxobacter oryzae</name>
    <dbReference type="NCBI Taxonomy" id="2918170"/>
    <lineage>
        <taxon>Bacteria</taxon>
        <taxon>Pseudomonadati</taxon>
        <taxon>Myxococcota</taxon>
        <taxon>Myxococcia</taxon>
        <taxon>Myxococcales</taxon>
        <taxon>Cystobacterineae</taxon>
        <taxon>Anaeromyxobacteraceae</taxon>
        <taxon>Anaeromyxobacter</taxon>
    </lineage>
</organism>